<evidence type="ECO:0000256" key="1">
    <source>
        <dbReference type="SAM" id="SignalP"/>
    </source>
</evidence>
<proteinExistence type="predicted"/>
<sequence length="105" mass="12209">MASRFVLPCTTLYVLLVTLVLSLYLSSPASAQRSEEEESIICPYNDKGCLKYLNEFATEHINNHYDYEAAIASLEKEFQDRDGIHLIQKRYMHMTETFLRNNLDI</sequence>
<keyword evidence="3" id="KW-1185">Reference proteome</keyword>
<accession>A0A8T1Z8V2</accession>
<keyword evidence="1" id="KW-0732">Signal</keyword>
<gene>
    <name evidence="2" type="ORF">ISN44_As11g015520</name>
</gene>
<dbReference type="Proteomes" id="UP000694251">
    <property type="component" value="Chromosome 11"/>
</dbReference>
<reference evidence="2 3" key="1">
    <citation type="submission" date="2020-12" db="EMBL/GenBank/DDBJ databases">
        <title>Concerted genomic and epigenomic changes stabilize Arabidopsis allopolyploids.</title>
        <authorList>
            <person name="Chen Z."/>
        </authorList>
    </citation>
    <scope>NUCLEOTIDE SEQUENCE [LARGE SCALE GENOMIC DNA]</scope>
    <source>
        <strain evidence="2">As9502</strain>
        <tissue evidence="2">Leaf</tissue>
    </source>
</reference>
<comment type="caution">
    <text evidence="2">The sequence shown here is derived from an EMBL/GenBank/DDBJ whole genome shotgun (WGS) entry which is preliminary data.</text>
</comment>
<organism evidence="2 3">
    <name type="scientific">Arabidopsis suecica</name>
    <name type="common">Swedish thale-cress</name>
    <name type="synonym">Cardaminopsis suecica</name>
    <dbReference type="NCBI Taxonomy" id="45249"/>
    <lineage>
        <taxon>Eukaryota</taxon>
        <taxon>Viridiplantae</taxon>
        <taxon>Streptophyta</taxon>
        <taxon>Embryophyta</taxon>
        <taxon>Tracheophyta</taxon>
        <taxon>Spermatophyta</taxon>
        <taxon>Magnoliopsida</taxon>
        <taxon>eudicotyledons</taxon>
        <taxon>Gunneridae</taxon>
        <taxon>Pentapetalae</taxon>
        <taxon>rosids</taxon>
        <taxon>malvids</taxon>
        <taxon>Brassicales</taxon>
        <taxon>Brassicaceae</taxon>
        <taxon>Camelineae</taxon>
        <taxon>Arabidopsis</taxon>
    </lineage>
</organism>
<feature type="chain" id="PRO_5035867912" evidence="1">
    <location>
        <begin position="32"/>
        <end position="105"/>
    </location>
</feature>
<name>A0A8T1Z8V2_ARASU</name>
<feature type="signal peptide" evidence="1">
    <location>
        <begin position="1"/>
        <end position="31"/>
    </location>
</feature>
<dbReference type="AlphaFoldDB" id="A0A8T1Z8V2"/>
<evidence type="ECO:0000313" key="2">
    <source>
        <dbReference type="EMBL" id="KAG7555412.1"/>
    </source>
</evidence>
<protein>
    <submittedName>
        <fullName evidence="2">Uncharacterized protein</fullName>
    </submittedName>
</protein>
<dbReference type="EMBL" id="JAEFBJ010000011">
    <property type="protein sequence ID" value="KAG7555412.1"/>
    <property type="molecule type" value="Genomic_DNA"/>
</dbReference>
<evidence type="ECO:0000313" key="3">
    <source>
        <dbReference type="Proteomes" id="UP000694251"/>
    </source>
</evidence>